<dbReference type="InterPro" id="IPR035906">
    <property type="entry name" value="MetI-like_sf"/>
</dbReference>
<comment type="similarity">
    <text evidence="7">Belongs to the binding-protein-dependent transport system permease family.</text>
</comment>
<keyword evidence="2 7" id="KW-0813">Transport</keyword>
<organism evidence="9 10">
    <name type="scientific">Caproicibacter fermentans</name>
    <dbReference type="NCBI Taxonomy" id="2576756"/>
    <lineage>
        <taxon>Bacteria</taxon>
        <taxon>Bacillati</taxon>
        <taxon>Bacillota</taxon>
        <taxon>Clostridia</taxon>
        <taxon>Eubacteriales</taxon>
        <taxon>Acutalibacteraceae</taxon>
        <taxon>Caproicibacter</taxon>
    </lineage>
</organism>
<keyword evidence="3" id="KW-1003">Cell membrane</keyword>
<evidence type="ECO:0000256" key="6">
    <source>
        <dbReference type="ARBA" id="ARBA00023136"/>
    </source>
</evidence>
<accession>A0A6N8I4N4</accession>
<dbReference type="CDD" id="cd06261">
    <property type="entry name" value="TM_PBP2"/>
    <property type="match status" value="1"/>
</dbReference>
<evidence type="ECO:0000259" key="8">
    <source>
        <dbReference type="PROSITE" id="PS50928"/>
    </source>
</evidence>
<sequence>MKHRLGQSAKYLFLWLFVIISLIPFLSMISTSFSQAMYELPYPPKILPDSVNFSNYVKVIEEDNFLRYFVNSVFLATVVTACVLLISSMSAYGFARFDFPFKKLIFNLYLFTMMVPGVLNLIAQYSVISGMHLVNTYTGILLLMVGGGIAGNTFFLRGFFENIPHELEESVIIDGGGRWCVFWHIILPLSKPSLGTLGIMVFSGIWSDFFTVLTFIKDSDKWTLPVALQLLRGEHATEWGTVMAASVLLFIPELIMFIIVQKNLVQSAGGEGAVKG</sequence>
<evidence type="ECO:0000256" key="3">
    <source>
        <dbReference type="ARBA" id="ARBA00022475"/>
    </source>
</evidence>
<dbReference type="Gene3D" id="1.10.3720.10">
    <property type="entry name" value="MetI-like"/>
    <property type="match status" value="1"/>
</dbReference>
<dbReference type="EMBL" id="VWXL01000095">
    <property type="protein sequence ID" value="MVB12463.1"/>
    <property type="molecule type" value="Genomic_DNA"/>
</dbReference>
<dbReference type="RefSeq" id="WP_066646028.1">
    <property type="nucleotide sequence ID" value="NZ_VWXL01000095.1"/>
</dbReference>
<feature type="transmembrane region" description="Helical" evidence="7">
    <location>
        <begin position="106"/>
        <end position="128"/>
    </location>
</feature>
<dbReference type="PANTHER" id="PTHR43744:SF12">
    <property type="entry name" value="ABC TRANSPORTER PERMEASE PROTEIN MG189-RELATED"/>
    <property type="match status" value="1"/>
</dbReference>
<keyword evidence="6 7" id="KW-0472">Membrane</keyword>
<protein>
    <submittedName>
        <fullName evidence="9">Inner membrane ABC transporter permease protein YcjP</fullName>
    </submittedName>
</protein>
<comment type="subcellular location">
    <subcellularLocation>
        <location evidence="1 7">Cell membrane</location>
        <topology evidence="1 7">Multi-pass membrane protein</topology>
    </subcellularLocation>
</comment>
<feature type="transmembrane region" description="Helical" evidence="7">
    <location>
        <begin position="236"/>
        <end position="260"/>
    </location>
</feature>
<dbReference type="OrthoDB" id="9771544at2"/>
<keyword evidence="5 7" id="KW-1133">Transmembrane helix</keyword>
<dbReference type="Proteomes" id="UP000469440">
    <property type="component" value="Unassembled WGS sequence"/>
</dbReference>
<feature type="transmembrane region" description="Helical" evidence="7">
    <location>
        <begin position="194"/>
        <end position="216"/>
    </location>
</feature>
<dbReference type="PROSITE" id="PS50928">
    <property type="entry name" value="ABC_TM1"/>
    <property type="match status" value="1"/>
</dbReference>
<evidence type="ECO:0000313" key="9">
    <source>
        <dbReference type="EMBL" id="MVB12463.1"/>
    </source>
</evidence>
<evidence type="ECO:0000256" key="7">
    <source>
        <dbReference type="RuleBase" id="RU363032"/>
    </source>
</evidence>
<evidence type="ECO:0000256" key="2">
    <source>
        <dbReference type="ARBA" id="ARBA00022448"/>
    </source>
</evidence>
<dbReference type="GO" id="GO:0055085">
    <property type="term" value="P:transmembrane transport"/>
    <property type="evidence" value="ECO:0007669"/>
    <property type="project" value="InterPro"/>
</dbReference>
<feature type="transmembrane region" description="Helical" evidence="7">
    <location>
        <begin position="73"/>
        <end position="94"/>
    </location>
</feature>
<evidence type="ECO:0000313" key="10">
    <source>
        <dbReference type="Proteomes" id="UP000469440"/>
    </source>
</evidence>
<comment type="caution">
    <text evidence="9">The sequence shown here is derived from an EMBL/GenBank/DDBJ whole genome shotgun (WGS) entry which is preliminary data.</text>
</comment>
<dbReference type="GO" id="GO:0005886">
    <property type="term" value="C:plasma membrane"/>
    <property type="evidence" value="ECO:0007669"/>
    <property type="project" value="UniProtKB-SubCell"/>
</dbReference>
<name>A0A6N8I4N4_9FIRM</name>
<evidence type="ECO:0000256" key="5">
    <source>
        <dbReference type="ARBA" id="ARBA00022989"/>
    </source>
</evidence>
<dbReference type="AlphaFoldDB" id="A0A6N8I4N4"/>
<feature type="transmembrane region" description="Helical" evidence="7">
    <location>
        <begin position="140"/>
        <end position="160"/>
    </location>
</feature>
<dbReference type="SUPFAM" id="SSF161098">
    <property type="entry name" value="MetI-like"/>
    <property type="match status" value="1"/>
</dbReference>
<dbReference type="PANTHER" id="PTHR43744">
    <property type="entry name" value="ABC TRANSPORTER PERMEASE PROTEIN MG189-RELATED-RELATED"/>
    <property type="match status" value="1"/>
</dbReference>
<dbReference type="Pfam" id="PF00528">
    <property type="entry name" value="BPD_transp_1"/>
    <property type="match status" value="1"/>
</dbReference>
<evidence type="ECO:0000256" key="4">
    <source>
        <dbReference type="ARBA" id="ARBA00022692"/>
    </source>
</evidence>
<keyword evidence="10" id="KW-1185">Reference proteome</keyword>
<reference evidence="9 10" key="1">
    <citation type="submission" date="2019-09" db="EMBL/GenBank/DDBJ databases">
        <title>Genome sequence of Clostridium sp. EA1.</title>
        <authorList>
            <person name="Poehlein A."/>
            <person name="Bengelsdorf F.R."/>
            <person name="Daniel R."/>
        </authorList>
    </citation>
    <scope>NUCLEOTIDE SEQUENCE [LARGE SCALE GENOMIC DNA]</scope>
    <source>
        <strain evidence="9 10">EA1</strain>
    </source>
</reference>
<gene>
    <name evidence="9" type="primary">ycjP_3</name>
    <name evidence="9" type="ORF">CAFE_32030</name>
</gene>
<proteinExistence type="inferred from homology"/>
<evidence type="ECO:0000256" key="1">
    <source>
        <dbReference type="ARBA" id="ARBA00004651"/>
    </source>
</evidence>
<feature type="transmembrane region" description="Helical" evidence="7">
    <location>
        <begin position="12"/>
        <end position="33"/>
    </location>
</feature>
<keyword evidence="4 7" id="KW-0812">Transmembrane</keyword>
<dbReference type="InterPro" id="IPR000515">
    <property type="entry name" value="MetI-like"/>
</dbReference>
<feature type="domain" description="ABC transmembrane type-1" evidence="8">
    <location>
        <begin position="69"/>
        <end position="260"/>
    </location>
</feature>